<keyword evidence="2" id="KW-1185">Reference proteome</keyword>
<sequence length="61" mass="7255">MQIKYLMDENLPPIYQIQLRRKEPDLVVWAIDHPSLDDEYRDRLQATLRKELDSGEITALT</sequence>
<dbReference type="Proteomes" id="UP001301388">
    <property type="component" value="Unassembled WGS sequence"/>
</dbReference>
<organism evidence="1 2">
    <name type="scientific">Pseudanabaena galeata UHCC 0370</name>
    <dbReference type="NCBI Taxonomy" id="3110310"/>
    <lineage>
        <taxon>Bacteria</taxon>
        <taxon>Bacillati</taxon>
        <taxon>Cyanobacteriota</taxon>
        <taxon>Cyanophyceae</taxon>
        <taxon>Pseudanabaenales</taxon>
        <taxon>Pseudanabaenaceae</taxon>
        <taxon>Pseudanabaena</taxon>
    </lineage>
</organism>
<comment type="caution">
    <text evidence="1">The sequence shown here is derived from an EMBL/GenBank/DDBJ whole genome shotgun (WGS) entry which is preliminary data.</text>
</comment>
<reference evidence="1 2" key="1">
    <citation type="submission" date="2023-12" db="EMBL/GenBank/DDBJ databases">
        <title>Baltic Sea Cyanobacteria.</title>
        <authorList>
            <person name="Delbaje E."/>
            <person name="Fewer D.P."/>
            <person name="Shishido T.K."/>
        </authorList>
    </citation>
    <scope>NUCLEOTIDE SEQUENCE [LARGE SCALE GENOMIC DNA]</scope>
    <source>
        <strain evidence="1 2">UHCC 0370</strain>
    </source>
</reference>
<accession>A0ABU5TLG7</accession>
<gene>
    <name evidence="1" type="ORF">VB774_15945</name>
</gene>
<protein>
    <recommendedName>
        <fullName evidence="3">DUF5615 domain-containing protein</fullName>
    </recommendedName>
</protein>
<evidence type="ECO:0008006" key="3">
    <source>
        <dbReference type="Google" id="ProtNLM"/>
    </source>
</evidence>
<dbReference type="RefSeq" id="WP_323262435.1">
    <property type="nucleotide sequence ID" value="NZ_JAYGIE010000083.1"/>
</dbReference>
<evidence type="ECO:0000313" key="2">
    <source>
        <dbReference type="Proteomes" id="UP001301388"/>
    </source>
</evidence>
<proteinExistence type="predicted"/>
<name>A0ABU5TLG7_9CYAN</name>
<evidence type="ECO:0000313" key="1">
    <source>
        <dbReference type="EMBL" id="MEA5479114.1"/>
    </source>
</evidence>
<dbReference type="EMBL" id="JAYGIE010000083">
    <property type="protein sequence ID" value="MEA5479114.1"/>
    <property type="molecule type" value="Genomic_DNA"/>
</dbReference>